<dbReference type="PROSITE" id="PS00330">
    <property type="entry name" value="HEMOLYSIN_CALCIUM"/>
    <property type="match status" value="3"/>
</dbReference>
<evidence type="ECO:0000256" key="2">
    <source>
        <dbReference type="ARBA" id="ARBA00004613"/>
    </source>
</evidence>
<dbReference type="AlphaFoldDB" id="A0A7G9KZ94"/>
<dbReference type="InterPro" id="IPR011049">
    <property type="entry name" value="Serralysin-like_metalloprot_C"/>
</dbReference>
<dbReference type="InterPro" id="IPR018511">
    <property type="entry name" value="Hemolysin-typ_Ca-bd_CS"/>
</dbReference>
<dbReference type="InterPro" id="IPR050557">
    <property type="entry name" value="RTX_toxin/Mannuronan_C5-epim"/>
</dbReference>
<keyword evidence="4" id="KW-0800">Toxin</keyword>
<dbReference type="InterPro" id="IPR003995">
    <property type="entry name" value="RTX_toxin_determinant-A"/>
</dbReference>
<evidence type="ECO:0000256" key="5">
    <source>
        <dbReference type="ARBA" id="ARBA00022737"/>
    </source>
</evidence>
<dbReference type="Proteomes" id="UP000515861">
    <property type="component" value="Chromosome"/>
</dbReference>
<dbReference type="GO" id="GO:0005576">
    <property type="term" value="C:extracellular region"/>
    <property type="evidence" value="ECO:0007669"/>
    <property type="project" value="UniProtKB-SubCell"/>
</dbReference>
<evidence type="ECO:0000313" key="8">
    <source>
        <dbReference type="EMBL" id="QNM81693.1"/>
    </source>
</evidence>
<dbReference type="KEGG" id="ssau:H8M03_06325"/>
<dbReference type="PRINTS" id="PR01488">
    <property type="entry name" value="RTXTOXINA"/>
</dbReference>
<keyword evidence="7" id="KW-0472">Membrane</keyword>
<evidence type="ECO:0000256" key="1">
    <source>
        <dbReference type="ARBA" id="ARBA00004370"/>
    </source>
</evidence>
<dbReference type="Pfam" id="PF00353">
    <property type="entry name" value="HemolysinCabind"/>
    <property type="match status" value="4"/>
</dbReference>
<dbReference type="GO" id="GO:0090729">
    <property type="term" value="F:toxin activity"/>
    <property type="evidence" value="ECO:0007669"/>
    <property type="project" value="UniProtKB-KW"/>
</dbReference>
<dbReference type="PRINTS" id="PR00313">
    <property type="entry name" value="CABNDNGRPT"/>
</dbReference>
<proteinExistence type="predicted"/>
<evidence type="ECO:0000256" key="4">
    <source>
        <dbReference type="ARBA" id="ARBA00022656"/>
    </source>
</evidence>
<dbReference type="InterPro" id="IPR001343">
    <property type="entry name" value="Hemolysn_Ca-bd"/>
</dbReference>
<dbReference type="PANTHER" id="PTHR38340">
    <property type="entry name" value="S-LAYER PROTEIN"/>
    <property type="match status" value="1"/>
</dbReference>
<evidence type="ECO:0000313" key="9">
    <source>
        <dbReference type="Proteomes" id="UP000515861"/>
    </source>
</evidence>
<evidence type="ECO:0000256" key="3">
    <source>
        <dbReference type="ARBA" id="ARBA00022525"/>
    </source>
</evidence>
<evidence type="ECO:0000256" key="7">
    <source>
        <dbReference type="ARBA" id="ARBA00023136"/>
    </source>
</evidence>
<name>A0A7G9KZ94_9SPHN</name>
<sequence>MTANLEFYQGFDMRFFENSGTAFHDSITNGTIAGNTNSGQVVIDEGVFGRDVFGGANLGGIANNMPTAGSVSMWFYYADLGDGSLSEFWNFSFDYVAANTFSSFVLDDDVGTLFQTYVLAGSDHITGSDFDDGLLGYGGDDWISANQGDDYIDGGSGADFMDGGSGNNTFVVDNAGDTVTAGNGSDIVLLQLSLAGTSYTAPDSIENVRNVAISGAWLIGNTLNNALIGANGAADTLNGRDGDDVLNGGSGGGDAMYGGTGNDTFYVDNITDFVTDNTDTVTAGSGEDEVRSSITYTLTDAARLDIENLRLVGTAAINGTGNALGNVITGNSAANTLNGLGGADTMRGGDGNDIYYVDNSGDRVLETSASGGVDTIRSSITLTLSSYAENLQLLGSDAINGSGNALANRLAGNGEANLLYGRDGDDTLTGNGGNDALYGGNGADQLLGGNGEDWLEGGTGQDRMTGGADADMFVFRAGDLAGSAATCDRITDFSHAESDQIRLNAIDANSANGAGTNDAFTFIGTSAFHQIAGELRYQVINGNTYVYGDTDGNGVADIMIRLDGSHALVQSDFLL</sequence>
<reference evidence="8 9" key="1">
    <citation type="submission" date="2020-08" db="EMBL/GenBank/DDBJ databases">
        <title>Sphingomonas sp. sand1-3 16S ribosomal RNA gene Genome sequencing and assembly.</title>
        <authorList>
            <person name="Kang M."/>
        </authorList>
    </citation>
    <scope>NUCLEOTIDE SEQUENCE [LARGE SCALE GENOMIC DNA]</scope>
    <source>
        <strain evidence="9">sand1-3</strain>
    </source>
</reference>
<accession>A0A7G9KZ94</accession>
<keyword evidence="5" id="KW-0677">Repeat</keyword>
<evidence type="ECO:0000256" key="6">
    <source>
        <dbReference type="ARBA" id="ARBA00023026"/>
    </source>
</evidence>
<keyword evidence="3" id="KW-0964">Secreted</keyword>
<organism evidence="8 9">
    <name type="scientific">Sphingomonas sabuli</name>
    <dbReference type="NCBI Taxonomy" id="2764186"/>
    <lineage>
        <taxon>Bacteria</taxon>
        <taxon>Pseudomonadati</taxon>
        <taxon>Pseudomonadota</taxon>
        <taxon>Alphaproteobacteria</taxon>
        <taxon>Sphingomonadales</taxon>
        <taxon>Sphingomonadaceae</taxon>
        <taxon>Sphingomonas</taxon>
    </lineage>
</organism>
<dbReference type="PANTHER" id="PTHR38340:SF1">
    <property type="entry name" value="S-LAYER PROTEIN"/>
    <property type="match status" value="1"/>
</dbReference>
<keyword evidence="6" id="KW-0843">Virulence</keyword>
<gene>
    <name evidence="8" type="ORF">H8M03_06325</name>
</gene>
<dbReference type="GO" id="GO:0005509">
    <property type="term" value="F:calcium ion binding"/>
    <property type="evidence" value="ECO:0007669"/>
    <property type="project" value="InterPro"/>
</dbReference>
<dbReference type="RefSeq" id="WP_187478649.1">
    <property type="nucleotide sequence ID" value="NZ_CP060697.1"/>
</dbReference>
<dbReference type="EMBL" id="CP060697">
    <property type="protein sequence ID" value="QNM81693.1"/>
    <property type="molecule type" value="Genomic_DNA"/>
</dbReference>
<dbReference type="Gene3D" id="2.150.10.10">
    <property type="entry name" value="Serralysin-like metalloprotease, C-terminal"/>
    <property type="match status" value="4"/>
</dbReference>
<dbReference type="SUPFAM" id="SSF51120">
    <property type="entry name" value="beta-Roll"/>
    <property type="match status" value="3"/>
</dbReference>
<protein>
    <submittedName>
        <fullName evidence="8">Calcium-binding protein</fullName>
    </submittedName>
</protein>
<comment type="subcellular location">
    <subcellularLocation>
        <location evidence="1">Membrane</location>
    </subcellularLocation>
    <subcellularLocation>
        <location evidence="2">Secreted</location>
    </subcellularLocation>
</comment>
<dbReference type="GO" id="GO:0016020">
    <property type="term" value="C:membrane"/>
    <property type="evidence" value="ECO:0007669"/>
    <property type="project" value="UniProtKB-SubCell"/>
</dbReference>
<keyword evidence="9" id="KW-1185">Reference proteome</keyword>